<evidence type="ECO:0000256" key="7">
    <source>
        <dbReference type="ARBA" id="ARBA00022833"/>
    </source>
</evidence>
<evidence type="ECO:0000313" key="12">
    <source>
        <dbReference type="EMBL" id="BCT75944.1"/>
    </source>
</evidence>
<keyword evidence="13" id="KW-1185">Reference proteome</keyword>
<evidence type="ECO:0000313" key="13">
    <source>
        <dbReference type="Proteomes" id="UP001319861"/>
    </source>
</evidence>
<comment type="catalytic activity">
    <reaction evidence="10">
        <text>adenosine + phosphate = alpha-D-ribose 1-phosphate + adenine</text>
        <dbReference type="Rhea" id="RHEA:27642"/>
        <dbReference type="ChEBI" id="CHEBI:16335"/>
        <dbReference type="ChEBI" id="CHEBI:16708"/>
        <dbReference type="ChEBI" id="CHEBI:43474"/>
        <dbReference type="ChEBI" id="CHEBI:57720"/>
        <dbReference type="EC" id="2.4.2.1"/>
    </reaction>
    <physiologicalReaction direction="left-to-right" evidence="10">
        <dbReference type="Rhea" id="RHEA:27643"/>
    </physiologicalReaction>
</comment>
<keyword evidence="7" id="KW-0862">Zinc</keyword>
<proteinExistence type="inferred from homology"/>
<dbReference type="InterPro" id="IPR038371">
    <property type="entry name" value="Cu_polyphenol_OxRdtase_sf"/>
</dbReference>
<comment type="similarity">
    <text evidence="3">Belongs to the purine nucleoside phosphorylase YfiH/LACC1 family.</text>
</comment>
<accession>A0ABM7PUM2</accession>
<dbReference type="Pfam" id="PF02578">
    <property type="entry name" value="Cu-oxidase_4"/>
    <property type="match status" value="1"/>
</dbReference>
<evidence type="ECO:0000256" key="3">
    <source>
        <dbReference type="ARBA" id="ARBA00007353"/>
    </source>
</evidence>
<evidence type="ECO:0000256" key="1">
    <source>
        <dbReference type="ARBA" id="ARBA00000553"/>
    </source>
</evidence>
<comment type="function">
    <text evidence="2">Purine nucleoside enzyme that catalyzes the phosphorolysis of adenosine and inosine nucleosides, yielding D-ribose 1-phosphate and the respective free bases, adenine and hypoxanthine. Also catalyzes the phosphorolysis of S-methyl-5'-thioadenosine into adenine and S-methyl-5-thio-alpha-D-ribose 1-phosphate. Also has adenosine deaminase activity.</text>
</comment>
<sequence>MTEAQRGDGIFWWRRDVRPGVTVAFTQTAAGNLAFHVGDDDDAVRRHRARLASAAGVPAFQYMSQVHGRDAVWAGEDPVPTADALLSRGAPVAVMVADCVPLVLVGEFGDGAPALAAVHAGRPGLASGVVAEAVSRLRAAGADGLEAWLGPSICGQCYEVPSAMRDEVDALVPGTAATTRWGTPALDLPAGVRSQLEAAGVTVHRDAEACTFEHGEFFSHRREPGVGRIAGLVWAHG</sequence>
<dbReference type="SUPFAM" id="SSF64438">
    <property type="entry name" value="CNF1/YfiH-like putative cysteine hydrolases"/>
    <property type="match status" value="1"/>
</dbReference>
<dbReference type="EMBL" id="AP024525">
    <property type="protein sequence ID" value="BCT75944.1"/>
    <property type="molecule type" value="Genomic_DNA"/>
</dbReference>
<name>A0ABM7PUM2_SINCY</name>
<dbReference type="CDD" id="cd16833">
    <property type="entry name" value="YfiH"/>
    <property type="match status" value="1"/>
</dbReference>
<evidence type="ECO:0000256" key="6">
    <source>
        <dbReference type="ARBA" id="ARBA00022801"/>
    </source>
</evidence>
<gene>
    <name evidence="12" type="ORF">SCMU_17860</name>
</gene>
<reference evidence="12 13" key="1">
    <citation type="journal article" date="2021" name="J. Biosci. Bioeng.">
        <title>Identification and characterization of a chc gene cluster responsible for the aromatization pathway of cyclohexanecarboxylate degradation in Sinomonas cyclohexanicum ATCC 51369.</title>
        <authorList>
            <person name="Yamamoto T."/>
            <person name="Hasegawa Y."/>
            <person name="Lau P.C.K."/>
            <person name="Iwaki H."/>
        </authorList>
    </citation>
    <scope>NUCLEOTIDE SEQUENCE [LARGE SCALE GENOMIC DNA]</scope>
    <source>
        <strain evidence="12 13">ATCC 51369</strain>
    </source>
</reference>
<dbReference type="InterPro" id="IPR011324">
    <property type="entry name" value="Cytotoxic_necrot_fac-like_cat"/>
</dbReference>
<evidence type="ECO:0000256" key="9">
    <source>
        <dbReference type="ARBA" id="ARBA00047989"/>
    </source>
</evidence>
<dbReference type="Gene3D" id="3.60.140.10">
    <property type="entry name" value="CNF1/YfiH-like putative cysteine hydrolases"/>
    <property type="match status" value="1"/>
</dbReference>
<dbReference type="Proteomes" id="UP001319861">
    <property type="component" value="Chromosome"/>
</dbReference>
<comment type="catalytic activity">
    <reaction evidence="9">
        <text>adenosine + H2O + H(+) = inosine + NH4(+)</text>
        <dbReference type="Rhea" id="RHEA:24408"/>
        <dbReference type="ChEBI" id="CHEBI:15377"/>
        <dbReference type="ChEBI" id="CHEBI:15378"/>
        <dbReference type="ChEBI" id="CHEBI:16335"/>
        <dbReference type="ChEBI" id="CHEBI:17596"/>
        <dbReference type="ChEBI" id="CHEBI:28938"/>
        <dbReference type="EC" id="3.5.4.4"/>
    </reaction>
    <physiologicalReaction direction="left-to-right" evidence="9">
        <dbReference type="Rhea" id="RHEA:24409"/>
    </physiologicalReaction>
</comment>
<keyword evidence="8" id="KW-0186">Copper</keyword>
<evidence type="ECO:0000256" key="4">
    <source>
        <dbReference type="ARBA" id="ARBA00022679"/>
    </source>
</evidence>
<evidence type="ECO:0000256" key="5">
    <source>
        <dbReference type="ARBA" id="ARBA00022723"/>
    </source>
</evidence>
<dbReference type="PANTHER" id="PTHR30616:SF2">
    <property type="entry name" value="PURINE NUCLEOSIDE PHOSPHORYLASE LACC1"/>
    <property type="match status" value="1"/>
</dbReference>
<organism evidence="12 13">
    <name type="scientific">Sinomonas cyclohexanicum</name>
    <name type="common">Corynebacterium cyclohexanicum</name>
    <dbReference type="NCBI Taxonomy" id="322009"/>
    <lineage>
        <taxon>Bacteria</taxon>
        <taxon>Bacillati</taxon>
        <taxon>Actinomycetota</taxon>
        <taxon>Actinomycetes</taxon>
        <taxon>Micrococcales</taxon>
        <taxon>Micrococcaceae</taxon>
        <taxon>Sinomonas</taxon>
    </lineage>
</organism>
<keyword evidence="4" id="KW-0808">Transferase</keyword>
<comment type="catalytic activity">
    <reaction evidence="11">
        <text>S-methyl-5'-thioadenosine + phosphate = 5-(methylsulfanyl)-alpha-D-ribose 1-phosphate + adenine</text>
        <dbReference type="Rhea" id="RHEA:11852"/>
        <dbReference type="ChEBI" id="CHEBI:16708"/>
        <dbReference type="ChEBI" id="CHEBI:17509"/>
        <dbReference type="ChEBI" id="CHEBI:43474"/>
        <dbReference type="ChEBI" id="CHEBI:58533"/>
        <dbReference type="EC" id="2.4.2.28"/>
    </reaction>
    <physiologicalReaction direction="left-to-right" evidence="11">
        <dbReference type="Rhea" id="RHEA:11853"/>
    </physiologicalReaction>
</comment>
<keyword evidence="6" id="KW-0378">Hydrolase</keyword>
<dbReference type="PANTHER" id="PTHR30616">
    <property type="entry name" value="UNCHARACTERIZED PROTEIN YFIH"/>
    <property type="match status" value="1"/>
</dbReference>
<evidence type="ECO:0000256" key="2">
    <source>
        <dbReference type="ARBA" id="ARBA00003215"/>
    </source>
</evidence>
<dbReference type="InterPro" id="IPR003730">
    <property type="entry name" value="Cu_polyphenol_OxRdtase"/>
</dbReference>
<protein>
    <submittedName>
        <fullName evidence="12">Laccase domain protein</fullName>
    </submittedName>
</protein>
<evidence type="ECO:0000256" key="10">
    <source>
        <dbReference type="ARBA" id="ARBA00048968"/>
    </source>
</evidence>
<comment type="catalytic activity">
    <reaction evidence="1">
        <text>inosine + phosphate = alpha-D-ribose 1-phosphate + hypoxanthine</text>
        <dbReference type="Rhea" id="RHEA:27646"/>
        <dbReference type="ChEBI" id="CHEBI:17368"/>
        <dbReference type="ChEBI" id="CHEBI:17596"/>
        <dbReference type="ChEBI" id="CHEBI:43474"/>
        <dbReference type="ChEBI" id="CHEBI:57720"/>
        <dbReference type="EC" id="2.4.2.1"/>
    </reaction>
    <physiologicalReaction direction="left-to-right" evidence="1">
        <dbReference type="Rhea" id="RHEA:27647"/>
    </physiologicalReaction>
</comment>
<keyword evidence="5" id="KW-0479">Metal-binding</keyword>
<evidence type="ECO:0000256" key="11">
    <source>
        <dbReference type="ARBA" id="ARBA00049893"/>
    </source>
</evidence>
<evidence type="ECO:0000256" key="8">
    <source>
        <dbReference type="ARBA" id="ARBA00023008"/>
    </source>
</evidence>